<keyword evidence="1" id="KW-0732">Signal</keyword>
<evidence type="ECO:0000313" key="3">
    <source>
        <dbReference type="Proteomes" id="UP001597380"/>
    </source>
</evidence>
<feature type="signal peptide" evidence="1">
    <location>
        <begin position="1"/>
        <end position="19"/>
    </location>
</feature>
<evidence type="ECO:0008006" key="4">
    <source>
        <dbReference type="Google" id="ProtNLM"/>
    </source>
</evidence>
<accession>A0ABW4XMZ5</accession>
<comment type="caution">
    <text evidence="2">The sequence shown here is derived from an EMBL/GenBank/DDBJ whole genome shotgun (WGS) entry which is preliminary data.</text>
</comment>
<dbReference type="EMBL" id="JBHUHT010000009">
    <property type="protein sequence ID" value="MFD2095683.1"/>
    <property type="molecule type" value="Genomic_DNA"/>
</dbReference>
<protein>
    <recommendedName>
        <fullName evidence="4">Solute-binding protein family 3/N-terminal domain-containing protein</fullName>
    </recommendedName>
</protein>
<organism evidence="2 3">
    <name type="scientific">Corallincola platygyrae</name>
    <dbReference type="NCBI Taxonomy" id="1193278"/>
    <lineage>
        <taxon>Bacteria</taxon>
        <taxon>Pseudomonadati</taxon>
        <taxon>Pseudomonadota</taxon>
        <taxon>Gammaproteobacteria</taxon>
        <taxon>Alteromonadales</taxon>
        <taxon>Psychromonadaceae</taxon>
        <taxon>Corallincola</taxon>
    </lineage>
</organism>
<feature type="chain" id="PRO_5046401121" description="Solute-binding protein family 3/N-terminal domain-containing protein" evidence="1">
    <location>
        <begin position="20"/>
        <end position="286"/>
    </location>
</feature>
<sequence>MRRWLIGLFSVVLSSALSAQTIVWITDDQRDEVALTSHEPFSIGVDTVKLVMKSLPQYHFDIRVASVSGIDKELFTNPNACVANRLKNSERQSRNYFSQPLNLHLGPRLYFLKNRTVIPPQLIDANGKLTSIHLLLSQKPRVVLGLASDASYGKRWDAELHKATKEGISMFSVDNRYDTNAMLLSNQMVDLIVDYPTQIKHQIAQHNLSESEIESISLAGAPEFLVTYIACSKSEIGAKFIEDVNQTLSNLYETNDFLKAHTLHIDQSTVPAFKTNLNQVLKEQKN</sequence>
<dbReference type="SUPFAM" id="SSF53850">
    <property type="entry name" value="Periplasmic binding protein-like II"/>
    <property type="match status" value="1"/>
</dbReference>
<evidence type="ECO:0000256" key="1">
    <source>
        <dbReference type="SAM" id="SignalP"/>
    </source>
</evidence>
<dbReference type="Gene3D" id="3.40.190.10">
    <property type="entry name" value="Periplasmic binding protein-like II"/>
    <property type="match status" value="2"/>
</dbReference>
<name>A0ABW4XMZ5_9GAMM</name>
<gene>
    <name evidence="2" type="ORF">ACFSJ3_06780</name>
</gene>
<dbReference type="Proteomes" id="UP001597380">
    <property type="component" value="Unassembled WGS sequence"/>
</dbReference>
<evidence type="ECO:0000313" key="2">
    <source>
        <dbReference type="EMBL" id="MFD2095683.1"/>
    </source>
</evidence>
<proteinExistence type="predicted"/>
<keyword evidence="3" id="KW-1185">Reference proteome</keyword>
<reference evidence="3" key="1">
    <citation type="journal article" date="2019" name="Int. J. Syst. Evol. Microbiol.">
        <title>The Global Catalogue of Microorganisms (GCM) 10K type strain sequencing project: providing services to taxonomists for standard genome sequencing and annotation.</title>
        <authorList>
            <consortium name="The Broad Institute Genomics Platform"/>
            <consortium name="The Broad Institute Genome Sequencing Center for Infectious Disease"/>
            <person name="Wu L."/>
            <person name="Ma J."/>
        </authorList>
    </citation>
    <scope>NUCLEOTIDE SEQUENCE [LARGE SCALE GENOMIC DNA]</scope>
    <source>
        <strain evidence="3">CGMCC 1.10992</strain>
    </source>
</reference>
<dbReference type="RefSeq" id="WP_345340247.1">
    <property type="nucleotide sequence ID" value="NZ_BAABLI010000014.1"/>
</dbReference>